<sequence>MAKCGMKLRLTIVMTIILVGMRATLALSLKDVVAMGANVTMPLNMSDESVLLRNATHHVEAVGEAPGPLIPFKLEKTEATFHLGGGEPNTSTSLRHELEVKQLVGNDTEINRVNCRQMGDPCNNYADRPLWLTDPSVKDLS</sequence>
<evidence type="ECO:0000313" key="2">
    <source>
        <dbReference type="Proteomes" id="UP001633002"/>
    </source>
</evidence>
<evidence type="ECO:0000313" key="1">
    <source>
        <dbReference type="EMBL" id="KAL3677154.1"/>
    </source>
</evidence>
<dbReference type="EMBL" id="JBJQOH010000008">
    <property type="protein sequence ID" value="KAL3677154.1"/>
    <property type="molecule type" value="Genomic_DNA"/>
</dbReference>
<comment type="caution">
    <text evidence="1">The sequence shown here is derived from an EMBL/GenBank/DDBJ whole genome shotgun (WGS) entry which is preliminary data.</text>
</comment>
<dbReference type="AlphaFoldDB" id="A0ABD3GHH1"/>
<protein>
    <submittedName>
        <fullName evidence="1">Uncharacterized protein</fullName>
    </submittedName>
</protein>
<reference evidence="1 2" key="1">
    <citation type="submission" date="2024-09" db="EMBL/GenBank/DDBJ databases">
        <title>Chromosome-scale assembly of Riccia sorocarpa.</title>
        <authorList>
            <person name="Paukszto L."/>
        </authorList>
    </citation>
    <scope>NUCLEOTIDE SEQUENCE [LARGE SCALE GENOMIC DNA]</scope>
    <source>
        <strain evidence="1">LP-2024</strain>
        <tissue evidence="1">Aerial parts of the thallus</tissue>
    </source>
</reference>
<proteinExistence type="predicted"/>
<organism evidence="1 2">
    <name type="scientific">Riccia sorocarpa</name>
    <dbReference type="NCBI Taxonomy" id="122646"/>
    <lineage>
        <taxon>Eukaryota</taxon>
        <taxon>Viridiplantae</taxon>
        <taxon>Streptophyta</taxon>
        <taxon>Embryophyta</taxon>
        <taxon>Marchantiophyta</taxon>
        <taxon>Marchantiopsida</taxon>
        <taxon>Marchantiidae</taxon>
        <taxon>Marchantiales</taxon>
        <taxon>Ricciaceae</taxon>
        <taxon>Riccia</taxon>
    </lineage>
</organism>
<accession>A0ABD3GHH1</accession>
<keyword evidence="2" id="KW-1185">Reference proteome</keyword>
<name>A0ABD3GHH1_9MARC</name>
<dbReference type="Proteomes" id="UP001633002">
    <property type="component" value="Unassembled WGS sequence"/>
</dbReference>
<gene>
    <name evidence="1" type="ORF">R1sor_027102</name>
</gene>